<gene>
    <name evidence="6" type="primary">LOC115223096</name>
</gene>
<evidence type="ECO:0000256" key="1">
    <source>
        <dbReference type="ARBA" id="ARBA00010617"/>
    </source>
</evidence>
<protein>
    <submittedName>
        <fullName evidence="6">Cytochrome P450 26A1-like</fullName>
    </submittedName>
</protein>
<evidence type="ECO:0000256" key="3">
    <source>
        <dbReference type="ARBA" id="ARBA00023004"/>
    </source>
</evidence>
<dbReference type="GO" id="GO:0016705">
    <property type="term" value="F:oxidoreductase activity, acting on paired donors, with incorporation or reduction of molecular oxygen"/>
    <property type="evidence" value="ECO:0007669"/>
    <property type="project" value="InterPro"/>
</dbReference>
<reference evidence="6" key="1">
    <citation type="submission" date="2025-08" db="UniProtKB">
        <authorList>
            <consortium name="RefSeq"/>
        </authorList>
    </citation>
    <scope>IDENTIFICATION</scope>
</reference>
<keyword evidence="3 4" id="KW-0408">Iron</keyword>
<keyword evidence="2 4" id="KW-0479">Metal-binding</keyword>
<accession>A0A6P7TJU4</accession>
<dbReference type="PANTHER" id="PTHR24286">
    <property type="entry name" value="CYTOCHROME P450 26"/>
    <property type="match status" value="1"/>
</dbReference>
<organism evidence="5 6">
    <name type="scientific">Octopus sinensis</name>
    <name type="common">East Asian common octopus</name>
    <dbReference type="NCBI Taxonomy" id="2607531"/>
    <lineage>
        <taxon>Eukaryota</taxon>
        <taxon>Metazoa</taxon>
        <taxon>Spiralia</taxon>
        <taxon>Lophotrochozoa</taxon>
        <taxon>Mollusca</taxon>
        <taxon>Cephalopoda</taxon>
        <taxon>Coleoidea</taxon>
        <taxon>Octopodiformes</taxon>
        <taxon>Octopoda</taxon>
        <taxon>Incirrata</taxon>
        <taxon>Octopodidae</taxon>
        <taxon>Octopus</taxon>
    </lineage>
</organism>
<dbReference type="GO" id="GO:0016125">
    <property type="term" value="P:sterol metabolic process"/>
    <property type="evidence" value="ECO:0007669"/>
    <property type="project" value="TreeGrafter"/>
</dbReference>
<keyword evidence="5" id="KW-1185">Reference proteome</keyword>
<evidence type="ECO:0000313" key="6">
    <source>
        <dbReference type="RefSeq" id="XP_029649371.1"/>
    </source>
</evidence>
<dbReference type="PROSITE" id="PS00086">
    <property type="entry name" value="CYTOCHROME_P450"/>
    <property type="match status" value="1"/>
</dbReference>
<keyword evidence="4" id="KW-0349">Heme</keyword>
<keyword evidence="4" id="KW-0560">Oxidoreductase</keyword>
<dbReference type="Gene3D" id="1.10.630.10">
    <property type="entry name" value="Cytochrome P450"/>
    <property type="match status" value="1"/>
</dbReference>
<dbReference type="PRINTS" id="PR00359">
    <property type="entry name" value="BP450"/>
</dbReference>
<dbReference type="RefSeq" id="XP_029649371.1">
    <property type="nucleotide sequence ID" value="XM_029793511.2"/>
</dbReference>
<dbReference type="Proteomes" id="UP000515154">
    <property type="component" value="Linkage group LG22"/>
</dbReference>
<dbReference type="SUPFAM" id="SSF48264">
    <property type="entry name" value="Cytochrome P450"/>
    <property type="match status" value="1"/>
</dbReference>
<proteinExistence type="inferred from homology"/>
<sequence length="431" mass="49886">MAKSNKLPGYLGWPIIGDKTHDFLKNPVKFFEKYSEVYKSAIFLTRLFNKPTIIVGSYEGVKQVLCDRTEELSHGYKLFLSDLYGENIFVANDDKAEVIHKFLADQFSKDNLHSYELIIERIINEEMRSLDKTSPVDIYSFFKELSSLICFTLFLGIDASQSKELIQELTDLTTIQWHGITTFPLNLHVRRHSSLRFRRASDAKTDLLGIIKKQRPIAQCGFVKQVNNVPETNDDSYINSNILVFISSLVSKAIASYLTSFFITTGQNNHVELQEKMYVDKNLEDQVLLETQRLYPPFVCGRKLAKTECIIDGHKVPEGYSIIYLTYAAHRDENIFENPNDFNADRWNEFSKKKLFTFGDGPRSCIGFDIVMSIVKSIVQRIIAQYEWKLQTTDVIQYKWFPVIRPNTPVCVEFSSKVEIRHLGDQHFTRF</sequence>
<dbReference type="InterPro" id="IPR001128">
    <property type="entry name" value="Cyt_P450"/>
</dbReference>
<dbReference type="KEGG" id="osn:115223096"/>
<dbReference type="GO" id="GO:0004497">
    <property type="term" value="F:monooxygenase activity"/>
    <property type="evidence" value="ECO:0007669"/>
    <property type="project" value="UniProtKB-KW"/>
</dbReference>
<evidence type="ECO:0000313" key="5">
    <source>
        <dbReference type="Proteomes" id="UP000515154"/>
    </source>
</evidence>
<evidence type="ECO:0000256" key="2">
    <source>
        <dbReference type="ARBA" id="ARBA00022723"/>
    </source>
</evidence>
<dbReference type="Pfam" id="PF00067">
    <property type="entry name" value="p450"/>
    <property type="match status" value="2"/>
</dbReference>
<name>A0A6P7TJU4_9MOLL</name>
<dbReference type="GO" id="GO:0005506">
    <property type="term" value="F:iron ion binding"/>
    <property type="evidence" value="ECO:0007669"/>
    <property type="project" value="InterPro"/>
</dbReference>
<evidence type="ECO:0000256" key="4">
    <source>
        <dbReference type="RuleBase" id="RU000461"/>
    </source>
</evidence>
<comment type="similarity">
    <text evidence="1 4">Belongs to the cytochrome P450 family.</text>
</comment>
<dbReference type="InterPro" id="IPR017972">
    <property type="entry name" value="Cyt_P450_CS"/>
</dbReference>
<keyword evidence="4" id="KW-0503">Monooxygenase</keyword>
<dbReference type="PANTHER" id="PTHR24286:SF252">
    <property type="entry name" value="CYTOCHROME P450 26B1"/>
    <property type="match status" value="1"/>
</dbReference>
<dbReference type="InterPro" id="IPR002397">
    <property type="entry name" value="Cyt_P450_B"/>
</dbReference>
<dbReference type="InterPro" id="IPR036396">
    <property type="entry name" value="Cyt_P450_sf"/>
</dbReference>
<dbReference type="AlphaFoldDB" id="A0A6P7TJU4"/>
<dbReference type="GO" id="GO:0020037">
    <property type="term" value="F:heme binding"/>
    <property type="evidence" value="ECO:0007669"/>
    <property type="project" value="InterPro"/>
</dbReference>